<dbReference type="Gene3D" id="3.30.565.10">
    <property type="entry name" value="Histidine kinase-like ATPase, C-terminal domain"/>
    <property type="match status" value="1"/>
</dbReference>
<keyword evidence="8" id="KW-1185">Reference proteome</keyword>
<dbReference type="RefSeq" id="WP_188911265.1">
    <property type="nucleotide sequence ID" value="NZ_BMIQ01000006.1"/>
</dbReference>
<dbReference type="Gene3D" id="1.10.287.130">
    <property type="match status" value="1"/>
</dbReference>
<evidence type="ECO:0000256" key="1">
    <source>
        <dbReference type="ARBA" id="ARBA00000085"/>
    </source>
</evidence>
<feature type="domain" description="Response regulatory" evidence="6">
    <location>
        <begin position="26"/>
        <end position="150"/>
    </location>
</feature>
<dbReference type="SMART" id="SM00448">
    <property type="entry name" value="REC"/>
    <property type="match status" value="1"/>
</dbReference>
<keyword evidence="7" id="KW-0418">Kinase</keyword>
<reference evidence="7" key="2">
    <citation type="submission" date="2020-09" db="EMBL/GenBank/DDBJ databases">
        <authorList>
            <person name="Sun Q."/>
            <person name="Zhou Y."/>
        </authorList>
    </citation>
    <scope>NUCLEOTIDE SEQUENCE</scope>
    <source>
        <strain evidence="7">CGMCC 1.15367</strain>
    </source>
</reference>
<dbReference type="SMART" id="SM00388">
    <property type="entry name" value="HisKA"/>
    <property type="match status" value="1"/>
</dbReference>
<reference evidence="7" key="1">
    <citation type="journal article" date="2014" name="Int. J. Syst. Evol. Microbiol.">
        <title>Complete genome sequence of Corynebacterium casei LMG S-19264T (=DSM 44701T), isolated from a smear-ripened cheese.</title>
        <authorList>
            <consortium name="US DOE Joint Genome Institute (JGI-PGF)"/>
            <person name="Walter F."/>
            <person name="Albersmeier A."/>
            <person name="Kalinowski J."/>
            <person name="Ruckert C."/>
        </authorList>
    </citation>
    <scope>NUCLEOTIDE SEQUENCE</scope>
    <source>
        <strain evidence="7">CGMCC 1.15367</strain>
    </source>
</reference>
<dbReference type="PANTHER" id="PTHR43547:SF2">
    <property type="entry name" value="HYBRID SIGNAL TRANSDUCTION HISTIDINE KINASE C"/>
    <property type="match status" value="1"/>
</dbReference>
<dbReference type="InterPro" id="IPR005467">
    <property type="entry name" value="His_kinase_dom"/>
</dbReference>
<evidence type="ECO:0000313" key="7">
    <source>
        <dbReference type="EMBL" id="GGE15097.1"/>
    </source>
</evidence>
<dbReference type="InterPro" id="IPR011006">
    <property type="entry name" value="CheY-like_superfamily"/>
</dbReference>
<dbReference type="InterPro" id="IPR003594">
    <property type="entry name" value="HATPase_dom"/>
</dbReference>
<dbReference type="Pfam" id="PF02518">
    <property type="entry name" value="HATPase_c"/>
    <property type="match status" value="1"/>
</dbReference>
<dbReference type="InterPro" id="IPR036890">
    <property type="entry name" value="HATPase_C_sf"/>
</dbReference>
<gene>
    <name evidence="7" type="ORF">GCM10011390_37750</name>
</gene>
<organism evidence="7 8">
    <name type="scientific">Aureimonas endophytica</name>
    <dbReference type="NCBI Taxonomy" id="2027858"/>
    <lineage>
        <taxon>Bacteria</taxon>
        <taxon>Pseudomonadati</taxon>
        <taxon>Pseudomonadota</taxon>
        <taxon>Alphaproteobacteria</taxon>
        <taxon>Hyphomicrobiales</taxon>
        <taxon>Aurantimonadaceae</taxon>
        <taxon>Aureimonas</taxon>
    </lineage>
</organism>
<feature type="modified residue" description="4-aspartylphosphate" evidence="4">
    <location>
        <position position="81"/>
    </location>
</feature>
<evidence type="ECO:0000313" key="8">
    <source>
        <dbReference type="Proteomes" id="UP000644699"/>
    </source>
</evidence>
<dbReference type="SMART" id="SM00387">
    <property type="entry name" value="HATPase_c"/>
    <property type="match status" value="1"/>
</dbReference>
<dbReference type="InterPro" id="IPR003661">
    <property type="entry name" value="HisK_dim/P_dom"/>
</dbReference>
<dbReference type="Pfam" id="PF11849">
    <property type="entry name" value="DUF3369"/>
    <property type="match status" value="1"/>
</dbReference>
<dbReference type="SUPFAM" id="SSF55874">
    <property type="entry name" value="ATPase domain of HSP90 chaperone/DNA topoisomerase II/histidine kinase"/>
    <property type="match status" value="1"/>
</dbReference>
<comment type="caution">
    <text evidence="7">The sequence shown here is derived from an EMBL/GenBank/DDBJ whole genome shotgun (WGS) entry which is preliminary data.</text>
</comment>
<dbReference type="SUPFAM" id="SSF47384">
    <property type="entry name" value="Homodimeric domain of signal transducing histidine kinase"/>
    <property type="match status" value="1"/>
</dbReference>
<dbReference type="CDD" id="cd00082">
    <property type="entry name" value="HisKA"/>
    <property type="match status" value="1"/>
</dbReference>
<dbReference type="Proteomes" id="UP000644699">
    <property type="component" value="Unassembled WGS sequence"/>
</dbReference>
<feature type="domain" description="Histidine kinase" evidence="5">
    <location>
        <begin position="351"/>
        <end position="571"/>
    </location>
</feature>
<name>A0A916ZUP0_9HYPH</name>
<evidence type="ECO:0000259" key="6">
    <source>
        <dbReference type="PROSITE" id="PS50110"/>
    </source>
</evidence>
<evidence type="ECO:0000259" key="5">
    <source>
        <dbReference type="PROSITE" id="PS50109"/>
    </source>
</evidence>
<dbReference type="PANTHER" id="PTHR43547">
    <property type="entry name" value="TWO-COMPONENT HISTIDINE KINASE"/>
    <property type="match status" value="1"/>
</dbReference>
<dbReference type="EC" id="2.7.13.3" evidence="2"/>
<dbReference type="PRINTS" id="PR00344">
    <property type="entry name" value="BCTRLSENSOR"/>
</dbReference>
<dbReference type="EMBL" id="BMIQ01000006">
    <property type="protein sequence ID" value="GGE15097.1"/>
    <property type="molecule type" value="Genomic_DNA"/>
</dbReference>
<accession>A0A916ZUP0</accession>
<dbReference type="Gene3D" id="3.40.50.2300">
    <property type="match status" value="1"/>
</dbReference>
<proteinExistence type="predicted"/>
<dbReference type="AlphaFoldDB" id="A0A916ZUP0"/>
<dbReference type="Pfam" id="PF00512">
    <property type="entry name" value="HisKA"/>
    <property type="match status" value="1"/>
</dbReference>
<dbReference type="InterPro" id="IPR021800">
    <property type="entry name" value="DUF3369"/>
</dbReference>
<dbReference type="GO" id="GO:0000155">
    <property type="term" value="F:phosphorelay sensor kinase activity"/>
    <property type="evidence" value="ECO:0007669"/>
    <property type="project" value="InterPro"/>
</dbReference>
<dbReference type="SUPFAM" id="SSF52172">
    <property type="entry name" value="CheY-like"/>
    <property type="match status" value="1"/>
</dbReference>
<dbReference type="InterPro" id="IPR004358">
    <property type="entry name" value="Sig_transdc_His_kin-like_C"/>
</dbReference>
<comment type="catalytic activity">
    <reaction evidence="1">
        <text>ATP + protein L-histidine = ADP + protein N-phospho-L-histidine.</text>
        <dbReference type="EC" id="2.7.13.3"/>
    </reaction>
</comment>
<evidence type="ECO:0000256" key="3">
    <source>
        <dbReference type="ARBA" id="ARBA00022553"/>
    </source>
</evidence>
<keyword evidence="7" id="KW-0808">Transferase</keyword>
<evidence type="ECO:0000256" key="4">
    <source>
        <dbReference type="PROSITE-ProRule" id="PRU00169"/>
    </source>
</evidence>
<dbReference type="PROSITE" id="PS50110">
    <property type="entry name" value="RESPONSE_REGULATORY"/>
    <property type="match status" value="1"/>
</dbReference>
<dbReference type="PROSITE" id="PS50109">
    <property type="entry name" value="HIS_KIN"/>
    <property type="match status" value="1"/>
</dbReference>
<dbReference type="InterPro" id="IPR036097">
    <property type="entry name" value="HisK_dim/P_sf"/>
</dbReference>
<evidence type="ECO:0000256" key="2">
    <source>
        <dbReference type="ARBA" id="ARBA00012438"/>
    </source>
</evidence>
<keyword evidence="3 4" id="KW-0597">Phosphoprotein</keyword>
<dbReference type="InterPro" id="IPR001789">
    <property type="entry name" value="Sig_transdc_resp-reg_receiver"/>
</dbReference>
<dbReference type="CDD" id="cd00075">
    <property type="entry name" value="HATPase"/>
    <property type="match status" value="1"/>
</dbReference>
<protein>
    <recommendedName>
        <fullName evidence="2">histidine kinase</fullName>
        <ecNumber evidence="2">2.7.13.3</ecNumber>
    </recommendedName>
</protein>
<sequence>MSSDFLVFADRDEPEASAASGLPPWKVAVVDDDAAVHESTAFALKNFALNGRRIELAGAFSGTEGLALLRDRPDTAIVLLDVVMESDDAGLKLARRIRHELGNALVRIILRTGQPGQAPEHQVVVDYDINDYKAKTELTAERLFTTLTSSLRSYEQLKRLDDTRRGLELIVAASSALFDGRSLTRLAEGVLVQLNALLAIDCAGMLVLRGASDVRHAVLASSGSFTAAPGAKLDFERLFAAFPRGDTVIRREGGLTHLYVRTPEGAQILVVLDAAADLTEAQASLVAVFSAKLAIAFDNARLHEDLQAANVLLEERVRRRTAALAEANERLEAQSGLLRRANAFKNEMMGMVAHDLKNPLTVIAGRAERLEELAAAGAAVPEIARQAGQARATAQRMLGIVDGLLADALADSLEIGIHCRRVDLGEIVAAEAAANAGAARAKSQTIETAIEAPLAAYCDPERIAEAVDNLVSNAVKYAPLGGRIAVGASLAGHAVRITVADSGPGLAEEDVARLFGRFQRLSAQPTGGESSTGLGLSIVRRIADLHGGRIEVEPRGPLGGAAFVLSIPVGARPAAS</sequence>